<proteinExistence type="predicted"/>
<protein>
    <submittedName>
        <fullName evidence="1">Uncharacterized protein</fullName>
    </submittedName>
</protein>
<name>A0A4V2MIE7_9SPHI</name>
<dbReference type="AlphaFoldDB" id="A0A4V2MIE7"/>
<evidence type="ECO:0000313" key="2">
    <source>
        <dbReference type="Proteomes" id="UP000292884"/>
    </source>
</evidence>
<dbReference type="OrthoDB" id="1377205at2"/>
<evidence type="ECO:0000313" key="1">
    <source>
        <dbReference type="EMBL" id="TCC90096.1"/>
    </source>
</evidence>
<comment type="caution">
    <text evidence="1">The sequence shown here is derived from an EMBL/GenBank/DDBJ whole genome shotgun (WGS) entry which is preliminary data.</text>
</comment>
<accession>A0A4V2MIE7</accession>
<reference evidence="1 2" key="1">
    <citation type="submission" date="2019-02" db="EMBL/GenBank/DDBJ databases">
        <title>Pedobacter sp. RP-1-13 sp. nov., isolated from Arctic soil.</title>
        <authorList>
            <person name="Dahal R.H."/>
        </authorList>
    </citation>
    <scope>NUCLEOTIDE SEQUENCE [LARGE SCALE GENOMIC DNA]</scope>
    <source>
        <strain evidence="1 2">RP-1-13</strain>
    </source>
</reference>
<dbReference type="PROSITE" id="PS51257">
    <property type="entry name" value="PROKAR_LIPOPROTEIN"/>
    <property type="match status" value="1"/>
</dbReference>
<dbReference type="Proteomes" id="UP000292884">
    <property type="component" value="Unassembled WGS sequence"/>
</dbReference>
<organism evidence="1 2">
    <name type="scientific">Pedobacter frigiditerrae</name>
    <dbReference type="NCBI Taxonomy" id="2530452"/>
    <lineage>
        <taxon>Bacteria</taxon>
        <taxon>Pseudomonadati</taxon>
        <taxon>Bacteroidota</taxon>
        <taxon>Sphingobacteriia</taxon>
        <taxon>Sphingobacteriales</taxon>
        <taxon>Sphingobacteriaceae</taxon>
        <taxon>Pedobacter</taxon>
    </lineage>
</organism>
<dbReference type="RefSeq" id="WP_131553499.1">
    <property type="nucleotide sequence ID" value="NZ_SJSK01000003.1"/>
</dbReference>
<keyword evidence="2" id="KW-1185">Reference proteome</keyword>
<dbReference type="EMBL" id="SJSK01000003">
    <property type="protein sequence ID" value="TCC90096.1"/>
    <property type="molecule type" value="Genomic_DNA"/>
</dbReference>
<gene>
    <name evidence="1" type="ORF">EZ428_12465</name>
</gene>
<sequence>MKNLMIPFIILFTLTLSCKKDSDNSPDNNSRTLRYELSGNFTGSIVTSYTTASGGTVNETVTAIPWTKEIDYATNVTAAIIALSGSGGVAGQKVNLVIKRGGVQVGSTIELVAKSSGGIEPATGPAIVF</sequence>